<sequence>MNVYTSDGLLVSEGVDGGTLSAEHGQQLIAIYRLFLQLHHAGTGAMRIKDMIKPDAVDGGGEPGSGSGSGAGGGGGSGSGGPGERGDRRSSALAPEAAATYTTAIPAISAGTPYPTYLLSSRAIPATHRLRGFPSATTTNNTATMSAANNNNNNNRSANGCEELAVRWSLLTKPPPTSPTSSSSVAAAAAAAAAVAAGKSGSGGALGSTATASVKGPAVAPGLLDDDESAGATAAGGVRSATNTTTTTTTTTTAMAAAAAAAHGPPPPPRAPCAYPSGWTAAELQVHTTRRVMVCTATEVPLDGRDHGVEDGSTPLLFCCSTQPPSA</sequence>
<feature type="region of interest" description="Disordered" evidence="1">
    <location>
        <begin position="54"/>
        <end position="95"/>
    </location>
</feature>
<dbReference type="AlphaFoldDB" id="A0AAW0EQU7"/>
<proteinExistence type="predicted"/>
<feature type="region of interest" description="Disordered" evidence="1">
    <location>
        <begin position="223"/>
        <end position="246"/>
    </location>
</feature>
<feature type="region of interest" description="Disordered" evidence="1">
    <location>
        <begin position="134"/>
        <end position="158"/>
    </location>
</feature>
<evidence type="ECO:0000256" key="1">
    <source>
        <dbReference type="SAM" id="MobiDB-lite"/>
    </source>
</evidence>
<accession>A0AAW0EQU7</accession>
<organism evidence="2 3">
    <name type="scientific">Novymonas esmeraldas</name>
    <dbReference type="NCBI Taxonomy" id="1808958"/>
    <lineage>
        <taxon>Eukaryota</taxon>
        <taxon>Discoba</taxon>
        <taxon>Euglenozoa</taxon>
        <taxon>Kinetoplastea</taxon>
        <taxon>Metakinetoplastina</taxon>
        <taxon>Trypanosomatida</taxon>
        <taxon>Trypanosomatidae</taxon>
        <taxon>Novymonas</taxon>
    </lineage>
</organism>
<reference evidence="2 3" key="1">
    <citation type="journal article" date="2021" name="MBio">
        <title>A New Model Trypanosomatid, Novymonas esmeraldas: Genomic Perception of Its 'Candidatus Pandoraea novymonadis' Endosymbiont.</title>
        <authorList>
            <person name="Zakharova A."/>
            <person name="Saura A."/>
            <person name="Butenko A."/>
            <person name="Podesvova L."/>
            <person name="Warmusova S."/>
            <person name="Kostygov A.Y."/>
            <person name="Nenarokova A."/>
            <person name="Lukes J."/>
            <person name="Opperdoes F.R."/>
            <person name="Yurchenko V."/>
        </authorList>
    </citation>
    <scope>NUCLEOTIDE SEQUENCE [LARGE SCALE GENOMIC DNA]</scope>
    <source>
        <strain evidence="2 3">E262AT.01</strain>
    </source>
</reference>
<dbReference type="Proteomes" id="UP001430356">
    <property type="component" value="Unassembled WGS sequence"/>
</dbReference>
<evidence type="ECO:0000313" key="2">
    <source>
        <dbReference type="EMBL" id="KAK7196540.1"/>
    </source>
</evidence>
<keyword evidence="3" id="KW-1185">Reference proteome</keyword>
<protein>
    <submittedName>
        <fullName evidence="2">Uncharacterized protein</fullName>
    </submittedName>
</protein>
<feature type="compositionally biased region" description="Gly residues" evidence="1">
    <location>
        <begin position="58"/>
        <end position="83"/>
    </location>
</feature>
<dbReference type="EMBL" id="JAECZO010000079">
    <property type="protein sequence ID" value="KAK7196540.1"/>
    <property type="molecule type" value="Genomic_DNA"/>
</dbReference>
<comment type="caution">
    <text evidence="2">The sequence shown here is derived from an EMBL/GenBank/DDBJ whole genome shotgun (WGS) entry which is preliminary data.</text>
</comment>
<feature type="compositionally biased region" description="Low complexity" evidence="1">
    <location>
        <begin position="135"/>
        <end position="158"/>
    </location>
</feature>
<evidence type="ECO:0000313" key="3">
    <source>
        <dbReference type="Proteomes" id="UP001430356"/>
    </source>
</evidence>
<name>A0AAW0EQU7_9TRYP</name>
<gene>
    <name evidence="2" type="ORF">NESM_000591900</name>
</gene>